<dbReference type="Proteomes" id="UP001160519">
    <property type="component" value="Unassembled WGS sequence"/>
</dbReference>
<evidence type="ECO:0008006" key="3">
    <source>
        <dbReference type="Google" id="ProtNLM"/>
    </source>
</evidence>
<proteinExistence type="predicted"/>
<evidence type="ECO:0000313" key="2">
    <source>
        <dbReference type="Proteomes" id="UP001160519"/>
    </source>
</evidence>
<comment type="caution">
    <text evidence="1">The sequence shown here is derived from an EMBL/GenBank/DDBJ whole genome shotgun (WGS) entry which is preliminary data.</text>
</comment>
<reference evidence="1" key="1">
    <citation type="submission" date="2023-01" db="EMBL/GenBank/DDBJ databases">
        <title>Biogeochemical cycle of methane in antarctic sediments.</title>
        <authorList>
            <person name="Roldan D.M."/>
            <person name="Menes R.J."/>
        </authorList>
    </citation>
    <scope>NUCLEOTIDE SEQUENCE [LARGE SCALE GENOMIC DNA]</scope>
    <source>
        <strain evidence="1">K-2018 MAG008</strain>
    </source>
</reference>
<sequence>MFLPKIGWLNYRNSRKIVGEPKNITVSSKGKHWYIAIQTEYEAELLPHKSTTIVGIDMGIKQFATLSNSTVYAPLNSFKAKAEKLA</sequence>
<keyword evidence="2" id="KW-1185">Reference proteome</keyword>
<name>A0AA43TJI4_9GAMM</name>
<organism evidence="1 2">
    <name type="scientific">Candidatus Methylobacter titanis</name>
    <dbReference type="NCBI Taxonomy" id="3053457"/>
    <lineage>
        <taxon>Bacteria</taxon>
        <taxon>Pseudomonadati</taxon>
        <taxon>Pseudomonadota</taxon>
        <taxon>Gammaproteobacteria</taxon>
        <taxon>Methylococcales</taxon>
        <taxon>Methylococcaceae</taxon>
        <taxon>Methylobacter</taxon>
    </lineage>
</organism>
<accession>A0AA43TJI4</accession>
<gene>
    <name evidence="1" type="ORF">PSU93_15980</name>
</gene>
<dbReference type="AlphaFoldDB" id="A0AA43TJI4"/>
<protein>
    <recommendedName>
        <fullName evidence="3">Transposase</fullName>
    </recommendedName>
</protein>
<evidence type="ECO:0000313" key="1">
    <source>
        <dbReference type="EMBL" id="MDI1232629.1"/>
    </source>
</evidence>
<dbReference type="EMBL" id="JAQSDF010000144">
    <property type="protein sequence ID" value="MDI1232629.1"/>
    <property type="molecule type" value="Genomic_DNA"/>
</dbReference>